<evidence type="ECO:0000256" key="7">
    <source>
        <dbReference type="ARBA" id="ARBA00023170"/>
    </source>
</evidence>
<feature type="transmembrane region" description="Helical" evidence="10">
    <location>
        <begin position="52"/>
        <end position="71"/>
    </location>
</feature>
<evidence type="ECO:0000256" key="3">
    <source>
        <dbReference type="ARBA" id="ARBA00022692"/>
    </source>
</evidence>
<evidence type="ECO:0000259" key="11">
    <source>
        <dbReference type="PROSITE" id="PS50262"/>
    </source>
</evidence>
<feature type="transmembrane region" description="Helical" evidence="10">
    <location>
        <begin position="12"/>
        <end position="40"/>
    </location>
</feature>
<dbReference type="SUPFAM" id="SSF81321">
    <property type="entry name" value="Family A G protein-coupled receptor-like"/>
    <property type="match status" value="1"/>
</dbReference>
<name>A0ABM0MTX2_SACKO</name>
<gene>
    <name evidence="13" type="primary">LOC102803135</name>
</gene>
<keyword evidence="3 9" id="KW-0812">Transmembrane</keyword>
<evidence type="ECO:0000256" key="6">
    <source>
        <dbReference type="ARBA" id="ARBA00023136"/>
    </source>
</evidence>
<feature type="transmembrane region" description="Helical" evidence="10">
    <location>
        <begin position="91"/>
        <end position="113"/>
    </location>
</feature>
<evidence type="ECO:0000256" key="10">
    <source>
        <dbReference type="SAM" id="Phobius"/>
    </source>
</evidence>
<evidence type="ECO:0000256" key="9">
    <source>
        <dbReference type="RuleBase" id="RU000688"/>
    </source>
</evidence>
<dbReference type="InterPro" id="IPR017452">
    <property type="entry name" value="GPCR_Rhodpsn_7TM"/>
</dbReference>
<keyword evidence="8 9" id="KW-0807">Transducer</keyword>
<keyword evidence="6 10" id="KW-0472">Membrane</keyword>
<dbReference type="GeneID" id="102803135"/>
<dbReference type="PANTHER" id="PTHR24248:SF120">
    <property type="entry name" value="G-PROTEIN COUPLED RECEPTORS FAMILY 1 PROFILE DOMAIN-CONTAINING PROTEIN"/>
    <property type="match status" value="1"/>
</dbReference>
<dbReference type="RefSeq" id="XP_006823463.1">
    <property type="nucleotide sequence ID" value="XM_006823400.1"/>
</dbReference>
<dbReference type="Proteomes" id="UP000694865">
    <property type="component" value="Unplaced"/>
</dbReference>
<dbReference type="PRINTS" id="PR00237">
    <property type="entry name" value="GPCRRHODOPSN"/>
</dbReference>
<feature type="transmembrane region" description="Helical" evidence="10">
    <location>
        <begin position="179"/>
        <end position="208"/>
    </location>
</feature>
<feature type="transmembrane region" description="Helical" evidence="10">
    <location>
        <begin position="303"/>
        <end position="323"/>
    </location>
</feature>
<dbReference type="PANTHER" id="PTHR24248">
    <property type="entry name" value="ADRENERGIC RECEPTOR-RELATED G-PROTEIN COUPLED RECEPTOR"/>
    <property type="match status" value="1"/>
</dbReference>
<accession>A0ABM0MTX2</accession>
<evidence type="ECO:0000256" key="2">
    <source>
        <dbReference type="ARBA" id="ARBA00022475"/>
    </source>
</evidence>
<evidence type="ECO:0000256" key="5">
    <source>
        <dbReference type="ARBA" id="ARBA00023040"/>
    </source>
</evidence>
<evidence type="ECO:0000313" key="12">
    <source>
        <dbReference type="Proteomes" id="UP000694865"/>
    </source>
</evidence>
<dbReference type="PROSITE" id="PS00237">
    <property type="entry name" value="G_PROTEIN_RECEP_F1_1"/>
    <property type="match status" value="1"/>
</dbReference>
<keyword evidence="2" id="KW-1003">Cell membrane</keyword>
<keyword evidence="4 10" id="KW-1133">Transmembrane helix</keyword>
<evidence type="ECO:0000256" key="4">
    <source>
        <dbReference type="ARBA" id="ARBA00022989"/>
    </source>
</evidence>
<keyword evidence="12" id="KW-1185">Reference proteome</keyword>
<dbReference type="PROSITE" id="PS50262">
    <property type="entry name" value="G_PROTEIN_RECEP_F1_2"/>
    <property type="match status" value="1"/>
</dbReference>
<evidence type="ECO:0000256" key="1">
    <source>
        <dbReference type="ARBA" id="ARBA00004651"/>
    </source>
</evidence>
<dbReference type="Gene3D" id="1.20.1070.10">
    <property type="entry name" value="Rhodopsin 7-helix transmembrane proteins"/>
    <property type="match status" value="1"/>
</dbReference>
<reference evidence="13" key="1">
    <citation type="submission" date="2025-08" db="UniProtKB">
        <authorList>
            <consortium name="RefSeq"/>
        </authorList>
    </citation>
    <scope>IDENTIFICATION</scope>
    <source>
        <tissue evidence="13">Testes</tissue>
    </source>
</reference>
<comment type="subcellular location">
    <subcellularLocation>
        <location evidence="1">Cell membrane</location>
        <topology evidence="1">Multi-pass membrane protein</topology>
    </subcellularLocation>
</comment>
<keyword evidence="5 9" id="KW-0297">G-protein coupled receptor</keyword>
<organism evidence="12 13">
    <name type="scientific">Saccoglossus kowalevskii</name>
    <name type="common">Acorn worm</name>
    <dbReference type="NCBI Taxonomy" id="10224"/>
    <lineage>
        <taxon>Eukaryota</taxon>
        <taxon>Metazoa</taxon>
        <taxon>Hemichordata</taxon>
        <taxon>Enteropneusta</taxon>
        <taxon>Harrimaniidae</taxon>
        <taxon>Saccoglossus</taxon>
    </lineage>
</organism>
<dbReference type="Pfam" id="PF00001">
    <property type="entry name" value="7tm_1"/>
    <property type="match status" value="1"/>
</dbReference>
<proteinExistence type="inferred from homology"/>
<evidence type="ECO:0000256" key="8">
    <source>
        <dbReference type="ARBA" id="ARBA00023224"/>
    </source>
</evidence>
<comment type="similarity">
    <text evidence="9">Belongs to the G-protein coupled receptor 1 family.</text>
</comment>
<evidence type="ECO:0000313" key="13">
    <source>
        <dbReference type="RefSeq" id="XP_006823463.1"/>
    </source>
</evidence>
<dbReference type="InterPro" id="IPR000276">
    <property type="entry name" value="GPCR_Rhodpsn"/>
</dbReference>
<keyword evidence="7 9" id="KW-0675">Receptor</keyword>
<sequence length="384" mass="43596">MADLPSGLYSPGVAIFVSTILYTIVVASIFGNLLVIVAFFTDAKLRHTVRNVYLLNLAIADLMVATLSMPYDAFWARHGYADWPLGEGVCKLWLTADFTACSVSVISVIYISLDRYWLIKKKAKYAMLQKTKKAIIMCVIPWIFLSFYYGITISGWSALTGQSSLDYSWQCEAEHVNSLFFNVITVIFEFIIPSIAIAYLNMTVYLYIRTRKRTSNQNRVFQIHLNSENTVSPNESPSTGDEVPCGNRRITTTRYMSEHFTDHHEEASAQIDQELSNPLVASRRTQDNIIDDSSKRGKAGRTLGLVVAVFVSCWLPYNMYLIVITLCDSCYNEHIWTLVNWLLWCNSTVNPLIYAVTTPRFCYAFKTIVCLSKKHSQVNIHPTV</sequence>
<feature type="domain" description="G-protein coupled receptors family 1 profile" evidence="11">
    <location>
        <begin position="31"/>
        <end position="354"/>
    </location>
</feature>
<feature type="transmembrane region" description="Helical" evidence="10">
    <location>
        <begin position="134"/>
        <end position="159"/>
    </location>
</feature>
<protein>
    <submittedName>
        <fullName evidence="13">Histamine H1 receptor-like</fullName>
    </submittedName>
</protein>